<feature type="domain" description="Luciferase-like" evidence="5">
    <location>
        <begin position="39"/>
        <end position="265"/>
    </location>
</feature>
<dbReference type="InterPro" id="IPR050172">
    <property type="entry name" value="SsuD_RutA_monooxygenase"/>
</dbReference>
<dbReference type="EC" id="1.-.-.-" evidence="6"/>
<evidence type="ECO:0000259" key="5">
    <source>
        <dbReference type="Pfam" id="PF00296"/>
    </source>
</evidence>
<keyword evidence="7" id="KW-1185">Reference proteome</keyword>
<evidence type="ECO:0000256" key="3">
    <source>
        <dbReference type="ARBA" id="ARBA00023002"/>
    </source>
</evidence>
<evidence type="ECO:0000313" key="7">
    <source>
        <dbReference type="Proteomes" id="UP000287866"/>
    </source>
</evidence>
<dbReference type="AlphaFoldDB" id="A0A8T6R5W2"/>
<keyword evidence="2" id="KW-0288">FMN</keyword>
<accession>A0A8T6R5W2</accession>
<dbReference type="InterPro" id="IPR011251">
    <property type="entry name" value="Luciferase-like_dom"/>
</dbReference>
<name>A0A8T6R5W2_9MICO</name>
<protein>
    <submittedName>
        <fullName evidence="6">TIGR03619 family F420-dependent LLM class oxidoreductase</fullName>
        <ecNumber evidence="6">1.-.-.-</ecNumber>
    </submittedName>
</protein>
<dbReference type="EMBL" id="SAYU02000052">
    <property type="protein sequence ID" value="NHA69256.1"/>
    <property type="molecule type" value="Genomic_DNA"/>
</dbReference>
<dbReference type="Proteomes" id="UP000287866">
    <property type="component" value="Unassembled WGS sequence"/>
</dbReference>
<keyword evidence="3 6" id="KW-0560">Oxidoreductase</keyword>
<keyword evidence="1" id="KW-0285">Flavoprotein</keyword>
<dbReference type="PANTHER" id="PTHR42847">
    <property type="entry name" value="ALKANESULFONATE MONOOXYGENASE"/>
    <property type="match status" value="1"/>
</dbReference>
<sequence>MAPRVPRGRRFCTVGGVSGGGVDGGVALGVGLPVSGPWATPAGVRHVARRAEELGYASLWTFQRLLSPVGRDLGPGHASVLDPVLALTLAAADTTRVGLGTATVCAPFVPPMVLAKAMATLDVLSEGRLTVGVGMGWLPEEYAAAGVPFARRGARFEEYLRCLVALWTQDPVEFYGDFYTVPPAHVAPSPVQRPHPPVLVGGTAPAALYRAGRLAQGWIGSSGHDLARIARDVQVVRDGARDAGRDVDAVRVLVRAVPDLRDTPAGPDRRPFQGTAEQVRADVAALGEQGVTEVFLDLNLAPALHAPGVAPEEALALADRVLEACAPPAG</sequence>
<dbReference type="GO" id="GO:0008726">
    <property type="term" value="F:alkanesulfonate monooxygenase activity"/>
    <property type="evidence" value="ECO:0007669"/>
    <property type="project" value="TreeGrafter"/>
</dbReference>
<dbReference type="Gene3D" id="3.20.20.30">
    <property type="entry name" value="Luciferase-like domain"/>
    <property type="match status" value="1"/>
</dbReference>
<dbReference type="Pfam" id="PF00296">
    <property type="entry name" value="Bac_luciferase"/>
    <property type="match status" value="1"/>
</dbReference>
<organism evidence="6 7">
    <name type="scientific">Phycicoccus flavus</name>
    <dbReference type="NCBI Taxonomy" id="2502783"/>
    <lineage>
        <taxon>Bacteria</taxon>
        <taxon>Bacillati</taxon>
        <taxon>Actinomycetota</taxon>
        <taxon>Actinomycetes</taxon>
        <taxon>Micrococcales</taxon>
        <taxon>Intrasporangiaceae</taxon>
        <taxon>Phycicoccus</taxon>
    </lineage>
</organism>
<dbReference type="InterPro" id="IPR019921">
    <property type="entry name" value="Lucif-like_OxRdtase_Rv2161c"/>
</dbReference>
<evidence type="ECO:0000256" key="2">
    <source>
        <dbReference type="ARBA" id="ARBA00022643"/>
    </source>
</evidence>
<dbReference type="InterPro" id="IPR036661">
    <property type="entry name" value="Luciferase-like_sf"/>
</dbReference>
<gene>
    <name evidence="6" type="ORF">EPD83_014525</name>
</gene>
<reference evidence="6" key="1">
    <citation type="submission" date="2020-03" db="EMBL/GenBank/DDBJ databases">
        <title>Phycicoccus flavus sp. nov., a novel endophytic actinobacterium isolated from branch of Kandelia candel.</title>
        <authorList>
            <person name="Tuo L."/>
        </authorList>
    </citation>
    <scope>NUCLEOTIDE SEQUENCE</scope>
    <source>
        <strain evidence="6">CMS6Z-2</strain>
    </source>
</reference>
<comment type="caution">
    <text evidence="6">The sequence shown here is derived from an EMBL/GenBank/DDBJ whole genome shotgun (WGS) entry which is preliminary data.</text>
</comment>
<dbReference type="GO" id="GO:0046306">
    <property type="term" value="P:alkanesulfonate catabolic process"/>
    <property type="evidence" value="ECO:0007669"/>
    <property type="project" value="TreeGrafter"/>
</dbReference>
<evidence type="ECO:0000313" key="6">
    <source>
        <dbReference type="EMBL" id="NHA69256.1"/>
    </source>
</evidence>
<evidence type="ECO:0000256" key="4">
    <source>
        <dbReference type="ARBA" id="ARBA00023033"/>
    </source>
</evidence>
<dbReference type="SUPFAM" id="SSF51679">
    <property type="entry name" value="Bacterial luciferase-like"/>
    <property type="match status" value="1"/>
</dbReference>
<dbReference type="PANTHER" id="PTHR42847:SF4">
    <property type="entry name" value="ALKANESULFONATE MONOOXYGENASE-RELATED"/>
    <property type="match status" value="1"/>
</dbReference>
<keyword evidence="4" id="KW-0503">Monooxygenase</keyword>
<evidence type="ECO:0000256" key="1">
    <source>
        <dbReference type="ARBA" id="ARBA00022630"/>
    </source>
</evidence>
<proteinExistence type="predicted"/>
<dbReference type="NCBIfam" id="TIGR03619">
    <property type="entry name" value="F420_Rv2161c"/>
    <property type="match status" value="1"/>
</dbReference>